<proteinExistence type="predicted"/>
<sequence length="468" mass="53477">MSSGDEKKSATHAMQPAAFKKTNTVMKLPVELLCIILDMSDPRPAYREWKKYIVHLEAENDEYGTCRTPEREPPPAPTHYPHHLARVCQRWNDILAGLPSRWANPIVFLDHDLEETLADLKMSFRFSQDLPLDLVVDYTMKTEKAEVDAYCDIEPSRSRAVIKVLSPHFQRCRNITFETMLGMSLPSPSKDLSGVSSTLRSLTLRCKYDFHHPTDILFGADPAPIPDRADCKLTNLNELYLSGYTIIDACRNAPHLIQAAQSTLTLRDFIASDEETAEQIVPYFLKALSRERRRRGEIALYNIDLPLWEPDALLDEPFYIQNRTTLTDLRYKTMCNILDFVDFQHAGDLTIKRCPLPEEASRIGAVHYLHLNEITNCEANLADMLLEWDGLHLSITQGDPLDDLLRMLASRRRRGDCYMDELELDCCGMFTIDAMKTLCESRTPSDMSLMYSIEVTGIGPVILKEERQ</sequence>
<organism evidence="1 2">
    <name type="scientific">Cyclocybe aegerita</name>
    <name type="common">Black poplar mushroom</name>
    <name type="synonym">Agrocybe aegerita</name>
    <dbReference type="NCBI Taxonomy" id="1973307"/>
    <lineage>
        <taxon>Eukaryota</taxon>
        <taxon>Fungi</taxon>
        <taxon>Dikarya</taxon>
        <taxon>Basidiomycota</taxon>
        <taxon>Agaricomycotina</taxon>
        <taxon>Agaricomycetes</taxon>
        <taxon>Agaricomycetidae</taxon>
        <taxon>Agaricales</taxon>
        <taxon>Agaricineae</taxon>
        <taxon>Bolbitiaceae</taxon>
        <taxon>Cyclocybe</taxon>
    </lineage>
</organism>
<protein>
    <recommendedName>
        <fullName evidence="3">F-box domain-containing protein</fullName>
    </recommendedName>
</protein>
<dbReference type="AlphaFoldDB" id="A0A8S0WS52"/>
<name>A0A8S0WS52_CYCAE</name>
<reference evidence="1 2" key="1">
    <citation type="submission" date="2020-01" db="EMBL/GenBank/DDBJ databases">
        <authorList>
            <person name="Gupta K D."/>
        </authorList>
    </citation>
    <scope>NUCLEOTIDE SEQUENCE [LARGE SCALE GENOMIC DNA]</scope>
</reference>
<dbReference type="OrthoDB" id="3001771at2759"/>
<evidence type="ECO:0000313" key="1">
    <source>
        <dbReference type="EMBL" id="CAA7264112.1"/>
    </source>
</evidence>
<comment type="caution">
    <text evidence="1">The sequence shown here is derived from an EMBL/GenBank/DDBJ whole genome shotgun (WGS) entry which is preliminary data.</text>
</comment>
<dbReference type="Proteomes" id="UP000467700">
    <property type="component" value="Unassembled WGS sequence"/>
</dbReference>
<dbReference type="EMBL" id="CACVBS010000043">
    <property type="protein sequence ID" value="CAA7264112.1"/>
    <property type="molecule type" value="Genomic_DNA"/>
</dbReference>
<evidence type="ECO:0000313" key="2">
    <source>
        <dbReference type="Proteomes" id="UP000467700"/>
    </source>
</evidence>
<keyword evidence="2" id="KW-1185">Reference proteome</keyword>
<accession>A0A8S0WS52</accession>
<gene>
    <name evidence="1" type="ORF">AAE3_LOCUS6309</name>
</gene>
<evidence type="ECO:0008006" key="3">
    <source>
        <dbReference type="Google" id="ProtNLM"/>
    </source>
</evidence>